<dbReference type="InterPro" id="IPR017853">
    <property type="entry name" value="GH"/>
</dbReference>
<dbReference type="EMBL" id="JBHMBC010000002">
    <property type="protein sequence ID" value="MFB9817963.1"/>
    <property type="molecule type" value="Genomic_DNA"/>
</dbReference>
<sequence length="456" mass="50295">MSQPSTSTESQPAAPEEWAQLKRELPEWFRNAPFGIFIHWGAYSVPAWAEPIGALGTVKDPREWFTHNAYAEWYMNTIRIDGSPAQKHHQEVHGGVPYDELLDQWHAENFDPASWAELFKEAGADYVIPTTKHHDGIGLWDAPGTNGRNVVHRGPKQDLIGAIAGAVKEQGMHLGLYYSGGLDWHVRPFPPHISSDSVHDTDRPKDPGYAQYAYDHVADLIERYRPEILWNDIEWPDAGKHFGPGGLGTLFKEFYAACPTGVVNDRWGSTTHQDYGTSEYEAHKDAESFDAWENCRGIGFSFGYNQVEGTEQSLTGKQLARQLVDVVSRGGRFLLNVGPKADGTIPAIQRQSLTELGAWMAAGKQYLVGATPLDSAVAVPTDEPWIRWIDRGTEIVAFVDSLDESTTAIDLAPTGVRLEGATVEGSGATVTYDGGKLHVQLLADRVGPAVIRIPRT</sequence>
<dbReference type="PANTHER" id="PTHR10030:SF37">
    <property type="entry name" value="ALPHA-L-FUCOSIDASE-RELATED"/>
    <property type="match status" value="1"/>
</dbReference>
<dbReference type="SUPFAM" id="SSF51445">
    <property type="entry name" value="(Trans)glycosidases"/>
    <property type="match status" value="1"/>
</dbReference>
<keyword evidence="9" id="KW-1185">Reference proteome</keyword>
<protein>
    <recommendedName>
        <fullName evidence="3">alpha-L-fucosidase</fullName>
        <ecNumber evidence="3">3.2.1.51</ecNumber>
    </recommendedName>
</protein>
<dbReference type="SMART" id="SM00812">
    <property type="entry name" value="Alpha_L_fucos"/>
    <property type="match status" value="1"/>
</dbReference>
<reference evidence="8 9" key="1">
    <citation type="submission" date="2024-09" db="EMBL/GenBank/DDBJ databases">
        <authorList>
            <person name="Sun Q."/>
            <person name="Mori K."/>
        </authorList>
    </citation>
    <scope>NUCLEOTIDE SEQUENCE [LARGE SCALE GENOMIC DNA]</scope>
    <source>
        <strain evidence="8 9">JCM 1334</strain>
    </source>
</reference>
<keyword evidence="4" id="KW-0732">Signal</keyword>
<evidence type="ECO:0000256" key="6">
    <source>
        <dbReference type="ARBA" id="ARBA00023295"/>
    </source>
</evidence>
<evidence type="ECO:0000256" key="3">
    <source>
        <dbReference type="ARBA" id="ARBA00012662"/>
    </source>
</evidence>
<evidence type="ECO:0000256" key="5">
    <source>
        <dbReference type="ARBA" id="ARBA00022801"/>
    </source>
</evidence>
<evidence type="ECO:0000256" key="4">
    <source>
        <dbReference type="ARBA" id="ARBA00022729"/>
    </source>
</evidence>
<keyword evidence="5" id="KW-0378">Hydrolase</keyword>
<dbReference type="InterPro" id="IPR057739">
    <property type="entry name" value="Glyco_hydro_29_N"/>
</dbReference>
<dbReference type="InterPro" id="IPR016286">
    <property type="entry name" value="FUC_metazoa-typ"/>
</dbReference>
<keyword evidence="6" id="KW-0326">Glycosidase</keyword>
<comment type="function">
    <text evidence="1">Alpha-L-fucosidase is responsible for hydrolyzing the alpha-1,6-linked fucose joined to the reducing-end N-acetylglucosamine of the carbohydrate moieties of glycoproteins.</text>
</comment>
<dbReference type="EC" id="3.2.1.51" evidence="3"/>
<organism evidence="8 9">
    <name type="scientific">Arthrobacter ramosus</name>
    <dbReference type="NCBI Taxonomy" id="1672"/>
    <lineage>
        <taxon>Bacteria</taxon>
        <taxon>Bacillati</taxon>
        <taxon>Actinomycetota</taxon>
        <taxon>Actinomycetes</taxon>
        <taxon>Micrococcales</taxon>
        <taxon>Micrococcaceae</taxon>
        <taxon>Arthrobacter</taxon>
    </lineage>
</organism>
<dbReference type="Gene3D" id="3.20.20.80">
    <property type="entry name" value="Glycosidases"/>
    <property type="match status" value="1"/>
</dbReference>
<dbReference type="InterPro" id="IPR000933">
    <property type="entry name" value="Glyco_hydro_29"/>
</dbReference>
<feature type="domain" description="Glycoside hydrolase family 29 N-terminal" evidence="7">
    <location>
        <begin position="6"/>
        <end position="362"/>
    </location>
</feature>
<dbReference type="PRINTS" id="PR00741">
    <property type="entry name" value="GLHYDRLASE29"/>
</dbReference>
<evidence type="ECO:0000313" key="9">
    <source>
        <dbReference type="Proteomes" id="UP001589702"/>
    </source>
</evidence>
<evidence type="ECO:0000313" key="8">
    <source>
        <dbReference type="EMBL" id="MFB9817963.1"/>
    </source>
</evidence>
<evidence type="ECO:0000256" key="2">
    <source>
        <dbReference type="ARBA" id="ARBA00007951"/>
    </source>
</evidence>
<dbReference type="Proteomes" id="UP001589702">
    <property type="component" value="Unassembled WGS sequence"/>
</dbReference>
<comment type="similarity">
    <text evidence="2">Belongs to the glycosyl hydrolase 29 family.</text>
</comment>
<gene>
    <name evidence="8" type="ORF">ACFFP1_00435</name>
</gene>
<comment type="caution">
    <text evidence="8">The sequence shown here is derived from an EMBL/GenBank/DDBJ whole genome shotgun (WGS) entry which is preliminary data.</text>
</comment>
<dbReference type="RefSeq" id="WP_234753533.1">
    <property type="nucleotide sequence ID" value="NZ_BAAAWN010000001.1"/>
</dbReference>
<dbReference type="PIRSF" id="PIRSF001092">
    <property type="entry name" value="Alpha-L-fucosidase"/>
    <property type="match status" value="1"/>
</dbReference>
<dbReference type="PANTHER" id="PTHR10030">
    <property type="entry name" value="ALPHA-L-FUCOSIDASE"/>
    <property type="match status" value="1"/>
</dbReference>
<evidence type="ECO:0000259" key="7">
    <source>
        <dbReference type="Pfam" id="PF01120"/>
    </source>
</evidence>
<name>A0ABV5XT79_ARTRM</name>
<proteinExistence type="inferred from homology"/>
<evidence type="ECO:0000256" key="1">
    <source>
        <dbReference type="ARBA" id="ARBA00004071"/>
    </source>
</evidence>
<dbReference type="Pfam" id="PF01120">
    <property type="entry name" value="Alpha_L_fucos"/>
    <property type="match status" value="1"/>
</dbReference>
<accession>A0ABV5XT79</accession>